<gene>
    <name evidence="2" type="ORF">TWF102_000759</name>
</gene>
<organism evidence="2 3">
    <name type="scientific">Orbilia oligospora</name>
    <name type="common">Nematode-trapping fungus</name>
    <name type="synonym">Arthrobotrys oligospora</name>
    <dbReference type="NCBI Taxonomy" id="2813651"/>
    <lineage>
        <taxon>Eukaryota</taxon>
        <taxon>Fungi</taxon>
        <taxon>Dikarya</taxon>
        <taxon>Ascomycota</taxon>
        <taxon>Pezizomycotina</taxon>
        <taxon>Orbiliomycetes</taxon>
        <taxon>Orbiliales</taxon>
        <taxon>Orbiliaceae</taxon>
        <taxon>Orbilia</taxon>
    </lineage>
</organism>
<feature type="compositionally biased region" description="Pro residues" evidence="1">
    <location>
        <begin position="8"/>
        <end position="28"/>
    </location>
</feature>
<accession>A0A7C8JCA4</accession>
<comment type="caution">
    <text evidence="2">The sequence shown here is derived from an EMBL/GenBank/DDBJ whole genome shotgun (WGS) entry which is preliminary data.</text>
</comment>
<evidence type="ECO:0000256" key="1">
    <source>
        <dbReference type="SAM" id="MobiDB-lite"/>
    </source>
</evidence>
<dbReference type="EMBL" id="WIQW01000109">
    <property type="protein sequence ID" value="KAF3083129.1"/>
    <property type="molecule type" value="Genomic_DNA"/>
</dbReference>
<dbReference type="Proteomes" id="UP000475325">
    <property type="component" value="Unassembled WGS sequence"/>
</dbReference>
<dbReference type="AlphaFoldDB" id="A0A7C8JCA4"/>
<name>A0A7C8JCA4_ORBOL</name>
<evidence type="ECO:0000313" key="2">
    <source>
        <dbReference type="EMBL" id="KAF3083129.1"/>
    </source>
</evidence>
<feature type="region of interest" description="Disordered" evidence="1">
    <location>
        <begin position="1"/>
        <end position="30"/>
    </location>
</feature>
<reference evidence="2 3" key="1">
    <citation type="submission" date="2019-06" db="EMBL/GenBank/DDBJ databases">
        <authorList>
            <person name="Palmer J.M."/>
        </authorList>
    </citation>
    <scope>NUCLEOTIDE SEQUENCE [LARGE SCALE GENOMIC DNA]</scope>
    <source>
        <strain evidence="2 3">TWF102</strain>
    </source>
</reference>
<sequence>MSHITPSKPTPPPPRTPRTNPHPNPPFPLRTTTHVNILPSSPQTLATPSQPPYRLKVMVYNNNHLPNPSTPYTFRNPSVYTLPLAPRQTAKKLYLRFKIFFQRRWMYRDAALEVPWEVYKKSFDSEHAVNNPDKKIKWKGDRLILYH</sequence>
<protein>
    <submittedName>
        <fullName evidence="2">Uncharacterized protein</fullName>
    </submittedName>
</protein>
<proteinExistence type="predicted"/>
<evidence type="ECO:0000313" key="3">
    <source>
        <dbReference type="Proteomes" id="UP000475325"/>
    </source>
</evidence>